<dbReference type="GO" id="GO:0006032">
    <property type="term" value="P:chitin catabolic process"/>
    <property type="evidence" value="ECO:0007669"/>
    <property type="project" value="UniProtKB-KW"/>
</dbReference>
<dbReference type="InterPro" id="IPR017853">
    <property type="entry name" value="GH"/>
</dbReference>
<evidence type="ECO:0000256" key="9">
    <source>
        <dbReference type="ARBA" id="ARBA00023326"/>
    </source>
</evidence>
<accession>A0A0A0S0M0</accession>
<comment type="catalytic activity">
    <reaction evidence="1">
        <text>Random endo-hydrolysis of N-acetyl-beta-D-glucosaminide (1-&gt;4)-beta-linkages in chitin and chitodextrins.</text>
        <dbReference type="EC" id="3.2.1.14"/>
    </reaction>
</comment>
<dbReference type="InterPro" id="IPR001579">
    <property type="entry name" value="Glyco_hydro_18_chit_AS"/>
</dbReference>
<organism evidence="13">
    <name type="scientific">Thermomyces lanuginosus</name>
    <name type="common">Thermophilic fungus</name>
    <name type="synonym">Humicola lanuginosa</name>
    <dbReference type="NCBI Taxonomy" id="5541"/>
    <lineage>
        <taxon>Eukaryota</taxon>
        <taxon>Fungi</taxon>
        <taxon>Dikarya</taxon>
        <taxon>Ascomycota</taxon>
        <taxon>Pezizomycotina</taxon>
        <taxon>Eurotiomycetes</taxon>
        <taxon>Eurotiomycetidae</taxon>
        <taxon>Eurotiales</taxon>
        <taxon>Trichocomaceae</taxon>
        <taxon>Thermomyces</taxon>
    </lineage>
</organism>
<dbReference type="SMART" id="SM00636">
    <property type="entry name" value="Glyco_18"/>
    <property type="match status" value="1"/>
</dbReference>
<gene>
    <name evidence="13" type="primary">chit4</name>
</gene>
<evidence type="ECO:0000256" key="10">
    <source>
        <dbReference type="RuleBase" id="RU000489"/>
    </source>
</evidence>
<dbReference type="SUPFAM" id="SSF51445">
    <property type="entry name" value="(Trans)glycosidases"/>
    <property type="match status" value="1"/>
</dbReference>
<dbReference type="CDD" id="cd06548">
    <property type="entry name" value="GH18_chitinase"/>
    <property type="match status" value="1"/>
</dbReference>
<sequence>MKFYSLLLPLGWLATAMAAAIPSPAANTSSLATRATGYKSVTYFVNWAIYARDFQPQDLDVSTITHVLYAFANVRPETGEVYLSDTYADLEKHYPDDSWSDTGNNVYGCVKRFNLMKKENRNLKVLLSIGGWTYSPNFPGAAATDAGRKKFAETAVNFVKDLGLDGLDIDWEYPANDQEASDFVALLREVRSALDAYSAQYANNKHLLLSAAVPAGPSNYEKLHLRDMDQYLDMWNLMAYDYSGSWDTVAGHSANLYPSTSNPASTPYNTEQAVNYYINQGVPANKIILGVPLYGRAFTNTDGPGSPFSGTGPGSWENGVWDYKDLPLSGSEVIELQDIGASYSYDAAQRTMVSYDTPAIVQKKASYIQQKGLGGGMYWESSSDKTGADSLVGTLVNSLGGTSSLEQEENLISYPASIYDNIRNG</sequence>
<evidence type="ECO:0000259" key="12">
    <source>
        <dbReference type="PROSITE" id="PS51910"/>
    </source>
</evidence>
<dbReference type="InterPro" id="IPR001223">
    <property type="entry name" value="Glyco_hydro18_cat"/>
</dbReference>
<dbReference type="InterPro" id="IPR050314">
    <property type="entry name" value="Glycosyl_Hydrlase_18"/>
</dbReference>
<dbReference type="Gene3D" id="3.20.20.80">
    <property type="entry name" value="Glycosidases"/>
    <property type="match status" value="1"/>
</dbReference>
<dbReference type="FunFam" id="3.10.50.10:FF:000005">
    <property type="entry name" value="Endochitinase B1"/>
    <property type="match status" value="1"/>
</dbReference>
<feature type="signal peptide" evidence="11">
    <location>
        <begin position="1"/>
        <end position="18"/>
    </location>
</feature>
<dbReference type="InterPro" id="IPR029070">
    <property type="entry name" value="Chitinase_insertion_sf"/>
</dbReference>
<dbReference type="SMR" id="A0A0A0S0M0"/>
<evidence type="ECO:0000256" key="6">
    <source>
        <dbReference type="ARBA" id="ARBA00023180"/>
    </source>
</evidence>
<dbReference type="SUPFAM" id="SSF54556">
    <property type="entry name" value="Chitinase insertion domain"/>
    <property type="match status" value="1"/>
</dbReference>
<keyword evidence="6" id="KW-0325">Glycoprotein</keyword>
<comment type="similarity">
    <text evidence="2">Belongs to the glycosyl hydrolase 18 family. Chitinase class V subfamily.</text>
</comment>
<name>A0A0A0S0M0_THELA</name>
<dbReference type="PROSITE" id="PS51910">
    <property type="entry name" value="GH18_2"/>
    <property type="match status" value="1"/>
</dbReference>
<dbReference type="GO" id="GO:0005576">
    <property type="term" value="C:extracellular region"/>
    <property type="evidence" value="ECO:0007669"/>
    <property type="project" value="TreeGrafter"/>
</dbReference>
<proteinExistence type="evidence at transcript level"/>
<dbReference type="AlphaFoldDB" id="A0A0A0S0M0"/>
<evidence type="ECO:0000256" key="2">
    <source>
        <dbReference type="ARBA" id="ARBA00008682"/>
    </source>
</evidence>
<evidence type="ECO:0000313" key="13">
    <source>
        <dbReference type="EMBL" id="AIW06011.1"/>
    </source>
</evidence>
<dbReference type="PANTHER" id="PTHR11177">
    <property type="entry name" value="CHITINASE"/>
    <property type="match status" value="1"/>
</dbReference>
<dbReference type="PANTHER" id="PTHR11177:SF317">
    <property type="entry name" value="CHITINASE 12-RELATED"/>
    <property type="match status" value="1"/>
</dbReference>
<dbReference type="InterPro" id="IPR011583">
    <property type="entry name" value="Chitinase_II/V-like_cat"/>
</dbReference>
<dbReference type="EMBL" id="KJ740646">
    <property type="protein sequence ID" value="AIW06011.1"/>
    <property type="molecule type" value="mRNA"/>
</dbReference>
<dbReference type="EC" id="3.2.1.14" evidence="3"/>
<feature type="domain" description="GH18" evidence="12">
    <location>
        <begin position="38"/>
        <end position="402"/>
    </location>
</feature>
<evidence type="ECO:0000256" key="7">
    <source>
        <dbReference type="ARBA" id="ARBA00023277"/>
    </source>
</evidence>
<keyword evidence="8 10" id="KW-0326">Glycosidase</keyword>
<dbReference type="GO" id="GO:0008843">
    <property type="term" value="F:endochitinase activity"/>
    <property type="evidence" value="ECO:0007669"/>
    <property type="project" value="UniProtKB-EC"/>
</dbReference>
<dbReference type="PROSITE" id="PS01095">
    <property type="entry name" value="GH18_1"/>
    <property type="match status" value="1"/>
</dbReference>
<dbReference type="GO" id="GO:0008061">
    <property type="term" value="F:chitin binding"/>
    <property type="evidence" value="ECO:0007669"/>
    <property type="project" value="InterPro"/>
</dbReference>
<evidence type="ECO:0000256" key="8">
    <source>
        <dbReference type="ARBA" id="ARBA00023295"/>
    </source>
</evidence>
<dbReference type="Pfam" id="PF00704">
    <property type="entry name" value="Glyco_hydro_18"/>
    <property type="match status" value="1"/>
</dbReference>
<keyword evidence="11" id="KW-0732">Signal</keyword>
<keyword evidence="7" id="KW-0119">Carbohydrate metabolism</keyword>
<dbReference type="FunFam" id="3.20.20.80:FF:000095">
    <property type="entry name" value="Endochitinase B1"/>
    <property type="match status" value="1"/>
</dbReference>
<keyword evidence="9" id="KW-0624">Polysaccharide degradation</keyword>
<dbReference type="Gene3D" id="3.10.50.10">
    <property type="match status" value="1"/>
</dbReference>
<evidence type="ECO:0000256" key="11">
    <source>
        <dbReference type="SAM" id="SignalP"/>
    </source>
</evidence>
<keyword evidence="5" id="KW-0146">Chitin degradation</keyword>
<evidence type="ECO:0000256" key="1">
    <source>
        <dbReference type="ARBA" id="ARBA00000822"/>
    </source>
</evidence>
<keyword evidence="4 10" id="KW-0378">Hydrolase</keyword>
<evidence type="ECO:0000256" key="5">
    <source>
        <dbReference type="ARBA" id="ARBA00023024"/>
    </source>
</evidence>
<protein>
    <recommendedName>
        <fullName evidence="3">chitinase</fullName>
        <ecNumber evidence="3">3.2.1.14</ecNumber>
    </recommendedName>
</protein>
<evidence type="ECO:0000256" key="4">
    <source>
        <dbReference type="ARBA" id="ARBA00022801"/>
    </source>
</evidence>
<dbReference type="GO" id="GO:0000272">
    <property type="term" value="P:polysaccharide catabolic process"/>
    <property type="evidence" value="ECO:0007669"/>
    <property type="project" value="UniProtKB-KW"/>
</dbReference>
<evidence type="ECO:0000256" key="3">
    <source>
        <dbReference type="ARBA" id="ARBA00012729"/>
    </source>
</evidence>
<feature type="chain" id="PRO_5001969584" description="chitinase" evidence="11">
    <location>
        <begin position="19"/>
        <end position="425"/>
    </location>
</feature>
<reference evidence="13" key="1">
    <citation type="journal article" date="2015" name="Process Biochem.">
        <title>The multi-chitinolytic enzyme system of the compost-dwelling thermophilic fungus Thermomyces lanuginosus.</title>
        <authorList>
            <person name="Zhang M."/>
            <person name="Puri A.K."/>
            <person name="Govender A."/>
            <person name="Wang Z."/>
            <person name="Singh S."/>
            <person name="Permaul K."/>
        </authorList>
    </citation>
    <scope>NUCLEOTIDE SEQUENCE</scope>
    <source>
        <strain evidence="13">SSBP</strain>
    </source>
</reference>